<dbReference type="KEGG" id="alti:ALE3EI_0451"/>
<keyword evidence="1" id="KW-0175">Coiled coil</keyword>
<protein>
    <submittedName>
        <fullName evidence="3">XRE family transcriptional regulator</fullName>
    </submittedName>
</protein>
<dbReference type="SUPFAM" id="SSF47413">
    <property type="entry name" value="lambda repressor-like DNA-binding domains"/>
    <property type="match status" value="1"/>
</dbReference>
<accession>A0A7G8PRR8</accession>
<dbReference type="NCBIfam" id="TIGR02612">
    <property type="entry name" value="mob_myst_A"/>
    <property type="match status" value="1"/>
</dbReference>
<dbReference type="Proteomes" id="UP000515514">
    <property type="component" value="Chromosome"/>
</dbReference>
<dbReference type="EMBL" id="CP052909">
    <property type="protein sequence ID" value="QNJ97034.1"/>
    <property type="molecule type" value="Genomic_DNA"/>
</dbReference>
<proteinExistence type="predicted"/>
<dbReference type="InterPro" id="IPR013435">
    <property type="entry name" value="Mobile_mystery_prot_A"/>
</dbReference>
<reference evidence="3 4" key="1">
    <citation type="submission" date="2020-04" db="EMBL/GenBank/DDBJ databases">
        <title>Genome sequence of Altibacter aquimarinus strain ALE3EI.</title>
        <authorList>
            <person name="Oh H.-M."/>
            <person name="Jang D."/>
        </authorList>
    </citation>
    <scope>NUCLEOTIDE SEQUENCE [LARGE SCALE GENOMIC DNA]</scope>
    <source>
        <strain evidence="3 4">ALE3EI</strain>
    </source>
</reference>
<organism evidence="3 4">
    <name type="scientific">Constantimarinum furrinae</name>
    <dbReference type="NCBI Taxonomy" id="2562285"/>
    <lineage>
        <taxon>Bacteria</taxon>
        <taxon>Pseudomonadati</taxon>
        <taxon>Bacteroidota</taxon>
        <taxon>Flavobacteriia</taxon>
        <taxon>Flavobacteriales</taxon>
        <taxon>Flavobacteriaceae</taxon>
        <taxon>Altibacter/Constantimarinum group</taxon>
        <taxon>Constantimarinum</taxon>
    </lineage>
</organism>
<dbReference type="AlphaFoldDB" id="A0A7G8PRR8"/>
<dbReference type="GO" id="GO:0003677">
    <property type="term" value="F:DNA binding"/>
    <property type="evidence" value="ECO:0007669"/>
    <property type="project" value="InterPro"/>
</dbReference>
<feature type="domain" description="HTH cro/C1-type" evidence="2">
    <location>
        <begin position="33"/>
        <end position="90"/>
    </location>
</feature>
<name>A0A7G8PRR8_9FLAO</name>
<dbReference type="Gene3D" id="1.10.260.40">
    <property type="entry name" value="lambda repressor-like DNA-binding domains"/>
    <property type="match status" value="1"/>
</dbReference>
<dbReference type="CDD" id="cd00093">
    <property type="entry name" value="HTH_XRE"/>
    <property type="match status" value="1"/>
</dbReference>
<dbReference type="InterPro" id="IPR010982">
    <property type="entry name" value="Lambda_DNA-bd_dom_sf"/>
</dbReference>
<dbReference type="PROSITE" id="PS50943">
    <property type="entry name" value="HTH_CROC1"/>
    <property type="match status" value="1"/>
</dbReference>
<sequence length="153" mass="17605">MRNKKLLALKQLDRKIEPFMDTERVEIPSGGWIRVIRNSLNITLEQLGSKLGMGRTGVKNLEEREANGTITLKYLQEFAMALELKFVYGFVPIKGTFEDLVEAKSRNLAREIVMRTSHNMALENQAIEDERLKEAVEELAAEIKNEVRKSIWD</sequence>
<evidence type="ECO:0000256" key="1">
    <source>
        <dbReference type="SAM" id="Coils"/>
    </source>
</evidence>
<evidence type="ECO:0000313" key="3">
    <source>
        <dbReference type="EMBL" id="QNJ97034.1"/>
    </source>
</evidence>
<dbReference type="RefSeq" id="WP_186990428.1">
    <property type="nucleotide sequence ID" value="NZ_CP052909.1"/>
</dbReference>
<dbReference type="SMART" id="SM00530">
    <property type="entry name" value="HTH_XRE"/>
    <property type="match status" value="1"/>
</dbReference>
<evidence type="ECO:0000313" key="4">
    <source>
        <dbReference type="Proteomes" id="UP000515514"/>
    </source>
</evidence>
<keyword evidence="4" id="KW-1185">Reference proteome</keyword>
<gene>
    <name evidence="3" type="ORF">ALE3EI_0451</name>
</gene>
<dbReference type="InterPro" id="IPR001387">
    <property type="entry name" value="Cro/C1-type_HTH"/>
</dbReference>
<evidence type="ECO:0000259" key="2">
    <source>
        <dbReference type="PROSITE" id="PS50943"/>
    </source>
</evidence>
<feature type="coiled-coil region" evidence="1">
    <location>
        <begin position="119"/>
        <end position="149"/>
    </location>
</feature>